<evidence type="ECO:0000313" key="3">
    <source>
        <dbReference type="Proteomes" id="UP001156664"/>
    </source>
</evidence>
<dbReference type="Proteomes" id="UP001156664">
    <property type="component" value="Unassembled WGS sequence"/>
</dbReference>
<name>A0ABQ5YRU5_9BURK</name>
<protein>
    <submittedName>
        <fullName evidence="2">Uncharacterized protein</fullName>
    </submittedName>
</protein>
<gene>
    <name evidence="2" type="ORF">GCM10007875_15900</name>
</gene>
<evidence type="ECO:0000256" key="1">
    <source>
        <dbReference type="SAM" id="MobiDB-lite"/>
    </source>
</evidence>
<proteinExistence type="predicted"/>
<organism evidence="2 3">
    <name type="scientific">Limnobacter litoralis</name>
    <dbReference type="NCBI Taxonomy" id="481366"/>
    <lineage>
        <taxon>Bacteria</taxon>
        <taxon>Pseudomonadati</taxon>
        <taxon>Pseudomonadota</taxon>
        <taxon>Betaproteobacteria</taxon>
        <taxon>Burkholderiales</taxon>
        <taxon>Burkholderiaceae</taxon>
        <taxon>Limnobacter</taxon>
    </lineage>
</organism>
<comment type="caution">
    <text evidence="2">The sequence shown here is derived from an EMBL/GenBank/DDBJ whole genome shotgun (WGS) entry which is preliminary data.</text>
</comment>
<accession>A0ABQ5YRU5</accession>
<reference evidence="3" key="1">
    <citation type="journal article" date="2019" name="Int. J. Syst. Evol. Microbiol.">
        <title>The Global Catalogue of Microorganisms (GCM) 10K type strain sequencing project: providing services to taxonomists for standard genome sequencing and annotation.</title>
        <authorList>
            <consortium name="The Broad Institute Genomics Platform"/>
            <consortium name="The Broad Institute Genome Sequencing Center for Infectious Disease"/>
            <person name="Wu L."/>
            <person name="Ma J."/>
        </authorList>
    </citation>
    <scope>NUCLEOTIDE SEQUENCE [LARGE SCALE GENOMIC DNA]</scope>
    <source>
        <strain evidence="3">NBRC 105857</strain>
    </source>
</reference>
<sequence length="62" mass="6648">MVSPQKETAVCPILGSRFAVKVRDAIEPKPGGPDLKGEDGENQREMKPPGKIAKDDSRADAD</sequence>
<feature type="compositionally biased region" description="Basic and acidic residues" evidence="1">
    <location>
        <begin position="35"/>
        <end position="62"/>
    </location>
</feature>
<dbReference type="EMBL" id="BSOJ01000015">
    <property type="protein sequence ID" value="GLR26500.1"/>
    <property type="molecule type" value="Genomic_DNA"/>
</dbReference>
<keyword evidence="3" id="KW-1185">Reference proteome</keyword>
<evidence type="ECO:0000313" key="2">
    <source>
        <dbReference type="EMBL" id="GLR26500.1"/>
    </source>
</evidence>
<feature type="region of interest" description="Disordered" evidence="1">
    <location>
        <begin position="24"/>
        <end position="62"/>
    </location>
</feature>